<evidence type="ECO:0000313" key="3">
    <source>
        <dbReference type="Proteomes" id="UP000284379"/>
    </source>
</evidence>
<sequence length="410" mass="47807">MSKAKDNAIAPSAGYIFQFEIALLMFTDLETNGSISVEQVDDVAKLDEKGAILVTTQVKHSISVSGSAYQDTSLSLWRTMEIWITKLEKGIFDSRTKFVCTTNKDISEKSLILIFTKEDFGNIVVRIEKLLEQLKLKLSSLKRGGSHVKNIIKLVEFALSKQDLLKIIIQNLEVKTCVNPKNDFLNKIHFNSRNKTSIQKENCYEAFYGWIVQNCMAKWKNGNEAIFSKIDFDSKYYQIISNPSIVNAIFRAKKDLSDIDISIINRYRDALFVKQIKDLVWRKDAKEKAMYDAIMDFIFSEIELKSIIDIGDYTAKDFEDFMEMCEKKWSEWYDIIVLKEINEYTEEEKDKLAIELYLKIMKEIQIQFGNNYQFTDNTKYVQNGTFLKLSDNLQIGWHPEWKLKYSDYKK</sequence>
<dbReference type="InterPro" id="IPR046913">
    <property type="entry name" value="ABC-3C_CTD7"/>
</dbReference>
<dbReference type="EMBL" id="QSGO01000005">
    <property type="protein sequence ID" value="RHB35803.1"/>
    <property type="molecule type" value="Genomic_DNA"/>
</dbReference>
<dbReference type="Pfam" id="PF20283">
    <property type="entry name" value="CTD7"/>
    <property type="match status" value="1"/>
</dbReference>
<gene>
    <name evidence="2" type="ORF">DW888_08095</name>
</gene>
<accession>A0A413VQG9</accession>
<dbReference type="AlphaFoldDB" id="A0A413VQG9"/>
<evidence type="ECO:0000313" key="2">
    <source>
        <dbReference type="EMBL" id="RHB35803.1"/>
    </source>
</evidence>
<name>A0A413VQG9_9BACE</name>
<dbReference type="Proteomes" id="UP000284379">
    <property type="component" value="Unassembled WGS sequence"/>
</dbReference>
<reference evidence="2 3" key="1">
    <citation type="submission" date="2018-08" db="EMBL/GenBank/DDBJ databases">
        <title>A genome reference for cultivated species of the human gut microbiota.</title>
        <authorList>
            <person name="Zou Y."/>
            <person name="Xue W."/>
            <person name="Luo G."/>
        </authorList>
    </citation>
    <scope>NUCLEOTIDE SEQUENCE [LARGE SCALE GENOMIC DNA]</scope>
    <source>
        <strain evidence="2 3">AM40-30BH</strain>
    </source>
</reference>
<protein>
    <recommendedName>
        <fullName evidence="1">ABC-three component systems C-terminal domain-containing protein</fullName>
    </recommendedName>
</protein>
<evidence type="ECO:0000259" key="1">
    <source>
        <dbReference type="Pfam" id="PF20283"/>
    </source>
</evidence>
<comment type="caution">
    <text evidence="2">The sequence shown here is derived from an EMBL/GenBank/DDBJ whole genome shotgun (WGS) entry which is preliminary data.</text>
</comment>
<organism evidence="2 3">
    <name type="scientific">Bacteroides nordii</name>
    <dbReference type="NCBI Taxonomy" id="291645"/>
    <lineage>
        <taxon>Bacteria</taxon>
        <taxon>Pseudomonadati</taxon>
        <taxon>Bacteroidota</taxon>
        <taxon>Bacteroidia</taxon>
        <taxon>Bacteroidales</taxon>
        <taxon>Bacteroidaceae</taxon>
        <taxon>Bacteroides</taxon>
    </lineage>
</organism>
<dbReference type="RefSeq" id="WP_122201281.1">
    <property type="nucleotide sequence ID" value="NZ_CABJFV010000005.1"/>
</dbReference>
<feature type="domain" description="ABC-three component systems C-terminal" evidence="1">
    <location>
        <begin position="286"/>
        <end position="402"/>
    </location>
</feature>
<proteinExistence type="predicted"/>